<accession>A0A922MBD8</accession>
<dbReference type="AlphaFoldDB" id="A0A922MBD8"/>
<dbReference type="Pfam" id="PF18036">
    <property type="entry name" value="Ubiquitin_4"/>
    <property type="match status" value="1"/>
</dbReference>
<dbReference type="PANTHER" id="PTHR14942">
    <property type="entry name" value="U11/U12 SMALL NUCLEAR RIBONUCLEOPROTEIN 25 KDA PROTEIN"/>
    <property type="match status" value="1"/>
</dbReference>
<dbReference type="Gene3D" id="3.10.20.90">
    <property type="entry name" value="Phosphatidylinositol 3-kinase Catalytic Subunit, Chain A, domain 1"/>
    <property type="match status" value="1"/>
</dbReference>
<dbReference type="GO" id="GO:0000398">
    <property type="term" value="P:mRNA splicing, via spliceosome"/>
    <property type="evidence" value="ECO:0007669"/>
    <property type="project" value="InterPro"/>
</dbReference>
<evidence type="ECO:0000313" key="3">
    <source>
        <dbReference type="Proteomes" id="UP000814243"/>
    </source>
</evidence>
<protein>
    <recommendedName>
        <fullName evidence="1">SNRNP25 ubiquitin-like domain-containing protein</fullName>
    </recommendedName>
</protein>
<dbReference type="EMBL" id="JACEFF010000650">
    <property type="protein sequence ID" value="KAH9633584.1"/>
    <property type="molecule type" value="Genomic_DNA"/>
</dbReference>
<dbReference type="Proteomes" id="UP000814243">
    <property type="component" value="Unassembled WGS sequence"/>
</dbReference>
<sequence length="166" mass="19326">MEWDSKKLNNPLIMENEEDLASTLSHDELLEITQSSLATLLSKDSYLKDLPNDIIIEEIVSQIAVEHGQSITIFISRESEPTLKVIIRQDASVRDLKKAIQRHFELYQKRAGIKTKISWKYIWKTYNLNFDSIVLDDNNANIQDYGVTNKVTLIFKKRKKQKKFVV</sequence>
<dbReference type="InterPro" id="IPR039690">
    <property type="entry name" value="SNRNP25"/>
</dbReference>
<comment type="caution">
    <text evidence="2">The sequence shown here is derived from an EMBL/GenBank/DDBJ whole genome shotgun (WGS) entry which is preliminary data.</text>
</comment>
<dbReference type="CDD" id="cd17058">
    <property type="entry name" value="Ubl_SNRNP25"/>
    <property type="match status" value="1"/>
</dbReference>
<evidence type="ECO:0000313" key="2">
    <source>
        <dbReference type="EMBL" id="KAH9633584.1"/>
    </source>
</evidence>
<dbReference type="GO" id="GO:0005689">
    <property type="term" value="C:U12-type spliceosomal complex"/>
    <property type="evidence" value="ECO:0007669"/>
    <property type="project" value="TreeGrafter"/>
</dbReference>
<evidence type="ECO:0000259" key="1">
    <source>
        <dbReference type="Pfam" id="PF18036"/>
    </source>
</evidence>
<name>A0A922MBD8_SPOEX</name>
<reference evidence="2" key="1">
    <citation type="journal article" date="2021" name="G3 (Bethesda)">
        <title>Genome and transcriptome analysis of the beet armyworm Spodoptera exigua reveals targets for pest control. .</title>
        <authorList>
            <person name="Simon S."/>
            <person name="Breeschoten T."/>
            <person name="Jansen H.J."/>
            <person name="Dirks R.P."/>
            <person name="Schranz M.E."/>
            <person name="Ros V.I.D."/>
        </authorList>
    </citation>
    <scope>NUCLEOTIDE SEQUENCE</scope>
    <source>
        <strain evidence="2">TB_SE_WUR_2020</strain>
    </source>
</reference>
<dbReference type="PANTHER" id="PTHR14942:SF0">
    <property type="entry name" value="U11_U12 SMALL NUCLEAR RIBONUCLEOPROTEIN 25 KDA PROTEIN"/>
    <property type="match status" value="1"/>
</dbReference>
<dbReference type="SUPFAM" id="SSF54236">
    <property type="entry name" value="Ubiquitin-like"/>
    <property type="match status" value="1"/>
</dbReference>
<organism evidence="2 3">
    <name type="scientific">Spodoptera exigua</name>
    <name type="common">Beet armyworm</name>
    <name type="synonym">Noctua fulgens</name>
    <dbReference type="NCBI Taxonomy" id="7107"/>
    <lineage>
        <taxon>Eukaryota</taxon>
        <taxon>Metazoa</taxon>
        <taxon>Ecdysozoa</taxon>
        <taxon>Arthropoda</taxon>
        <taxon>Hexapoda</taxon>
        <taxon>Insecta</taxon>
        <taxon>Pterygota</taxon>
        <taxon>Neoptera</taxon>
        <taxon>Endopterygota</taxon>
        <taxon>Lepidoptera</taxon>
        <taxon>Glossata</taxon>
        <taxon>Ditrysia</taxon>
        <taxon>Noctuoidea</taxon>
        <taxon>Noctuidae</taxon>
        <taxon>Amphipyrinae</taxon>
        <taxon>Spodoptera</taxon>
    </lineage>
</organism>
<proteinExistence type="predicted"/>
<dbReference type="InterPro" id="IPR040610">
    <property type="entry name" value="SNRNP25_ubiquitin"/>
</dbReference>
<gene>
    <name evidence="2" type="ORF">HF086_016318</name>
</gene>
<feature type="domain" description="SNRNP25 ubiquitin-like" evidence="1">
    <location>
        <begin position="71"/>
        <end position="158"/>
    </location>
</feature>
<dbReference type="InterPro" id="IPR029071">
    <property type="entry name" value="Ubiquitin-like_domsf"/>
</dbReference>